<keyword evidence="9" id="KW-1003">Cell membrane</keyword>
<dbReference type="Pfam" id="PF01769">
    <property type="entry name" value="MgtE"/>
    <property type="match status" value="1"/>
</dbReference>
<dbReference type="InterPro" id="IPR038076">
    <property type="entry name" value="MgtE_N_sf"/>
</dbReference>
<comment type="function">
    <text evidence="9">Acts as a magnesium transporter.</text>
</comment>
<dbReference type="GO" id="GO:0005886">
    <property type="term" value="C:plasma membrane"/>
    <property type="evidence" value="ECO:0007669"/>
    <property type="project" value="UniProtKB-SubCell"/>
</dbReference>
<dbReference type="STRING" id="1123281.SAMN02745180_00941"/>
<dbReference type="PANTHER" id="PTHR43773">
    <property type="entry name" value="MAGNESIUM TRANSPORTER MGTE"/>
    <property type="match status" value="1"/>
</dbReference>
<keyword evidence="6 9" id="KW-1133">Transmembrane helix</keyword>
<dbReference type="RefSeq" id="WP_132994871.1">
    <property type="nucleotide sequence ID" value="NZ_FQXR01000004.1"/>
</dbReference>
<dbReference type="SUPFAM" id="SSF158791">
    <property type="entry name" value="MgtE N-terminal domain-like"/>
    <property type="match status" value="1"/>
</dbReference>
<dbReference type="SUPFAM" id="SSF54631">
    <property type="entry name" value="CBS-domain pair"/>
    <property type="match status" value="1"/>
</dbReference>
<keyword evidence="5 9" id="KW-0460">Magnesium</keyword>
<evidence type="ECO:0000256" key="7">
    <source>
        <dbReference type="ARBA" id="ARBA00023136"/>
    </source>
</evidence>
<evidence type="ECO:0000256" key="3">
    <source>
        <dbReference type="ARBA" id="ARBA00022448"/>
    </source>
</evidence>
<gene>
    <name evidence="11" type="ORF">SAMN02745180_00941</name>
</gene>
<dbReference type="Pfam" id="PF00571">
    <property type="entry name" value="CBS"/>
    <property type="match status" value="2"/>
</dbReference>
<dbReference type="InterPro" id="IPR006668">
    <property type="entry name" value="Mg_transptr_MgtE_intracell_dom"/>
</dbReference>
<protein>
    <recommendedName>
        <fullName evidence="9">Magnesium transporter MgtE</fullName>
    </recommendedName>
</protein>
<evidence type="ECO:0000313" key="11">
    <source>
        <dbReference type="EMBL" id="SHH75804.1"/>
    </source>
</evidence>
<feature type="transmembrane region" description="Helical" evidence="9">
    <location>
        <begin position="354"/>
        <end position="374"/>
    </location>
</feature>
<dbReference type="AlphaFoldDB" id="A0A1M5VL80"/>
<dbReference type="PROSITE" id="PS51371">
    <property type="entry name" value="CBS"/>
    <property type="match status" value="1"/>
</dbReference>
<keyword evidence="9" id="KW-0479">Metal-binding</keyword>
<name>A0A1M5VL80_9FIRM</name>
<accession>A0A1M5VL80</accession>
<dbReference type="InterPro" id="IPR046342">
    <property type="entry name" value="CBS_dom_sf"/>
</dbReference>
<feature type="domain" description="CBS" evidence="10">
    <location>
        <begin position="196"/>
        <end position="252"/>
    </location>
</feature>
<comment type="caution">
    <text evidence="9">Lacks conserved residue(s) required for the propagation of feature annotation.</text>
</comment>
<comment type="similarity">
    <text evidence="2 9">Belongs to the SLC41A transporter family.</text>
</comment>
<evidence type="ECO:0000256" key="1">
    <source>
        <dbReference type="ARBA" id="ARBA00004141"/>
    </source>
</evidence>
<dbReference type="SMART" id="SM00924">
    <property type="entry name" value="MgtE_N"/>
    <property type="match status" value="1"/>
</dbReference>
<dbReference type="GO" id="GO:0015095">
    <property type="term" value="F:magnesium ion transmembrane transporter activity"/>
    <property type="evidence" value="ECO:0007669"/>
    <property type="project" value="UniProtKB-UniRule"/>
</dbReference>
<dbReference type="InterPro" id="IPR006667">
    <property type="entry name" value="SLC41_membr_dom"/>
</dbReference>
<proteinExistence type="inferred from homology"/>
<dbReference type="Gene3D" id="3.10.580.10">
    <property type="entry name" value="CBS-domain"/>
    <property type="match status" value="1"/>
</dbReference>
<evidence type="ECO:0000256" key="9">
    <source>
        <dbReference type="RuleBase" id="RU362011"/>
    </source>
</evidence>
<evidence type="ECO:0000259" key="10">
    <source>
        <dbReference type="PROSITE" id="PS51371"/>
    </source>
</evidence>
<dbReference type="EMBL" id="FQXR01000004">
    <property type="protein sequence ID" value="SHH75804.1"/>
    <property type="molecule type" value="Genomic_DNA"/>
</dbReference>
<dbReference type="Proteomes" id="UP000184389">
    <property type="component" value="Unassembled WGS sequence"/>
</dbReference>
<keyword evidence="8" id="KW-0129">CBS domain</keyword>
<dbReference type="Gene3D" id="1.25.60.10">
    <property type="entry name" value="MgtE N-terminal domain-like"/>
    <property type="match status" value="1"/>
</dbReference>
<reference evidence="11 12" key="1">
    <citation type="submission" date="2016-11" db="EMBL/GenBank/DDBJ databases">
        <authorList>
            <person name="Jaros S."/>
            <person name="Januszkiewicz K."/>
            <person name="Wedrychowicz H."/>
        </authorList>
    </citation>
    <scope>NUCLEOTIDE SEQUENCE [LARGE SCALE GENOMIC DNA]</scope>
    <source>
        <strain evidence="11 12">DSM 13106</strain>
    </source>
</reference>
<evidence type="ECO:0000313" key="12">
    <source>
        <dbReference type="Proteomes" id="UP000184389"/>
    </source>
</evidence>
<feature type="transmembrane region" description="Helical" evidence="9">
    <location>
        <begin position="380"/>
        <end position="404"/>
    </location>
</feature>
<dbReference type="PANTHER" id="PTHR43773:SF1">
    <property type="entry name" value="MAGNESIUM TRANSPORTER MGTE"/>
    <property type="match status" value="1"/>
</dbReference>
<dbReference type="InterPro" id="IPR006669">
    <property type="entry name" value="MgtE_transporter"/>
</dbReference>
<dbReference type="InterPro" id="IPR000644">
    <property type="entry name" value="CBS_dom"/>
</dbReference>
<keyword evidence="7 9" id="KW-0472">Membrane</keyword>
<dbReference type="OrthoDB" id="9790355at2"/>
<dbReference type="SMART" id="SM00116">
    <property type="entry name" value="CBS"/>
    <property type="match status" value="2"/>
</dbReference>
<comment type="subunit">
    <text evidence="9">Homodimer.</text>
</comment>
<keyword evidence="12" id="KW-1185">Reference proteome</keyword>
<comment type="subcellular location">
    <subcellularLocation>
        <location evidence="9">Cell membrane</location>
        <topology evidence="9">Multi-pass membrane protein</topology>
    </subcellularLocation>
    <subcellularLocation>
        <location evidence="1">Membrane</location>
        <topology evidence="1">Multi-pass membrane protein</topology>
    </subcellularLocation>
</comment>
<dbReference type="Gene3D" id="1.10.357.20">
    <property type="entry name" value="SLC41 divalent cation transporters, integral membrane domain"/>
    <property type="match status" value="1"/>
</dbReference>
<evidence type="ECO:0000256" key="8">
    <source>
        <dbReference type="PROSITE-ProRule" id="PRU00703"/>
    </source>
</evidence>
<keyword evidence="3 9" id="KW-0813">Transport</keyword>
<keyword evidence="4 9" id="KW-0812">Transmembrane</keyword>
<dbReference type="CDD" id="cd04606">
    <property type="entry name" value="CBS_pair_Mg_transporter"/>
    <property type="match status" value="1"/>
</dbReference>
<dbReference type="GO" id="GO:0046872">
    <property type="term" value="F:metal ion binding"/>
    <property type="evidence" value="ECO:0007669"/>
    <property type="project" value="UniProtKB-KW"/>
</dbReference>
<evidence type="ECO:0000256" key="6">
    <source>
        <dbReference type="ARBA" id="ARBA00022989"/>
    </source>
</evidence>
<dbReference type="Pfam" id="PF03448">
    <property type="entry name" value="MgtE_N"/>
    <property type="match status" value="1"/>
</dbReference>
<dbReference type="NCBIfam" id="TIGR00400">
    <property type="entry name" value="mgtE"/>
    <property type="match status" value="1"/>
</dbReference>
<evidence type="ECO:0000256" key="2">
    <source>
        <dbReference type="ARBA" id="ARBA00009749"/>
    </source>
</evidence>
<feature type="transmembrane region" description="Helical" evidence="9">
    <location>
        <begin position="416"/>
        <end position="443"/>
    </location>
</feature>
<evidence type="ECO:0000256" key="5">
    <source>
        <dbReference type="ARBA" id="ARBA00022842"/>
    </source>
</evidence>
<sequence>MGERKIEMLLEQKKYRELREELIQMNPIDIEEILEELDIAIALMLFRMLPKNVAVDVFSYFPVDKQKEIVGCITDKELEYIIDELYFDDMIDLLEEMPANVVKKILLNSNQEERKRINQFLNYPQDSAGSLMTIEYVDLKKEMTVGEALAHIKETGLSKETVYTCYVTDSNRKLEGIVSLRKLVVNEENESIKNIMNRDVIYVNTHDDQETVAALFRKYGFIALPVVDKENRLTGIITVDDIMDVIDKENTEDFQKMAAMSPSEDEYLDTDVFSLAKHRIIWLLFLMISATFTQRIITRFEDVLQSTVLLASFIPMLMDTGGNAGSQSSTLVIRGLALGEVHPKDIGKVVWKEFRISIIVGIVLALVNFLRIYYIEKVNIYIALTVSVTLFFTVIASKVIGGILPIAAKKLKIDPAIMASPLITTIVDALSLTVYFTIASLILHI</sequence>
<evidence type="ECO:0000256" key="4">
    <source>
        <dbReference type="ARBA" id="ARBA00022692"/>
    </source>
</evidence>
<dbReference type="InterPro" id="IPR036739">
    <property type="entry name" value="SLC41_membr_dom_sf"/>
</dbReference>
<dbReference type="SUPFAM" id="SSF161093">
    <property type="entry name" value="MgtE membrane domain-like"/>
    <property type="match status" value="1"/>
</dbReference>
<organism evidence="11 12">
    <name type="scientific">Sporanaerobacter acetigenes DSM 13106</name>
    <dbReference type="NCBI Taxonomy" id="1123281"/>
    <lineage>
        <taxon>Bacteria</taxon>
        <taxon>Bacillati</taxon>
        <taxon>Bacillota</taxon>
        <taxon>Tissierellia</taxon>
        <taxon>Tissierellales</taxon>
        <taxon>Sporanaerobacteraceae</taxon>
        <taxon>Sporanaerobacter</taxon>
    </lineage>
</organism>